<dbReference type="Proteomes" id="UP001197974">
    <property type="component" value="Plasmid unnamed2"/>
</dbReference>
<evidence type="ECO:0000313" key="1">
    <source>
        <dbReference type="EMBL" id="WLR44477.1"/>
    </source>
</evidence>
<reference evidence="1 2" key="1">
    <citation type="submission" date="2023-06" db="EMBL/GenBank/DDBJ databases">
        <title>Five Gram-positive bacteria isolated from mangrove sediments in Shenzhen, Guangdong, China.</title>
        <authorList>
            <person name="Yu S."/>
            <person name="Zheng W."/>
            <person name="Huang Y."/>
        </authorList>
    </citation>
    <scope>NUCLEOTIDE SEQUENCE [LARGE SCALE GENOMIC DNA]</scope>
    <source>
        <strain evidence="1 2">SaN35-3</strain>
        <plasmid evidence="1 2">unnamed2</plasmid>
    </source>
</reference>
<organism evidence="1 2">
    <name type="scientific">Bacillus carboniphilus</name>
    <dbReference type="NCBI Taxonomy" id="86663"/>
    <lineage>
        <taxon>Bacteria</taxon>
        <taxon>Bacillati</taxon>
        <taxon>Bacillota</taxon>
        <taxon>Bacilli</taxon>
        <taxon>Bacillales</taxon>
        <taxon>Bacillaceae</taxon>
        <taxon>Bacillus</taxon>
    </lineage>
</organism>
<keyword evidence="2" id="KW-1185">Reference proteome</keyword>
<name>A0ABY9K0V9_9BACI</name>
<gene>
    <name evidence="1" type="ORF">LC087_19440</name>
</gene>
<dbReference type="NCBIfam" id="TIGR01563">
    <property type="entry name" value="gp16_SPP1"/>
    <property type="match status" value="1"/>
</dbReference>
<accession>A0ABY9K0V9</accession>
<keyword evidence="1" id="KW-0614">Plasmid</keyword>
<protein>
    <submittedName>
        <fullName evidence="1">Phage head closure protein</fullName>
    </submittedName>
</protein>
<dbReference type="RefSeq" id="WP_226540867.1">
    <property type="nucleotide sequence ID" value="NZ_CP129015.1"/>
</dbReference>
<dbReference type="EMBL" id="CP129015">
    <property type="protein sequence ID" value="WLR44477.1"/>
    <property type="molecule type" value="Genomic_DNA"/>
</dbReference>
<dbReference type="InterPro" id="IPR008767">
    <property type="entry name" value="Phage_SPP1_head-tail_adaptor"/>
</dbReference>
<geneLocation type="plasmid" evidence="1 2">
    <name>unnamed2</name>
</geneLocation>
<evidence type="ECO:0000313" key="2">
    <source>
        <dbReference type="Proteomes" id="UP001197974"/>
    </source>
</evidence>
<sequence>MLRKIEKPIHDNFNDGFLFYGHKKTKRSSTGKRLGEEFNSQGKLGFEEMSYREADFRKAGILGATLDLKVKTRYPPSFKNVDKSKLTVVIDSNEYDVIHVDSNREKSLLFFYLQKVGVIDGEDI</sequence>
<proteinExistence type="predicted"/>